<organism evidence="2 3">
    <name type="scientific">Halopelagius longus</name>
    <dbReference type="NCBI Taxonomy" id="1236180"/>
    <lineage>
        <taxon>Archaea</taxon>
        <taxon>Methanobacteriati</taxon>
        <taxon>Methanobacteriota</taxon>
        <taxon>Stenosarchaea group</taxon>
        <taxon>Halobacteria</taxon>
        <taxon>Halobacteriales</taxon>
        <taxon>Haloferacaceae</taxon>
    </lineage>
</organism>
<dbReference type="EMBL" id="FNKQ01000001">
    <property type="protein sequence ID" value="SDQ07157.1"/>
    <property type="molecule type" value="Genomic_DNA"/>
</dbReference>
<dbReference type="OrthoDB" id="382564at2157"/>
<name>A0A1H0XW70_9EURY</name>
<reference evidence="1 4" key="3">
    <citation type="submission" date="2018-07" db="EMBL/GenBank/DDBJ databases">
        <title>Genome sequence of extremly halophilic archaeon Halopelagius longus strain BC12-B1.</title>
        <authorList>
            <person name="Zhang X."/>
        </authorList>
    </citation>
    <scope>NUCLEOTIDE SEQUENCE [LARGE SCALE GENOMIC DNA]</scope>
    <source>
        <strain evidence="1 4">BC12-B1</strain>
    </source>
</reference>
<dbReference type="Proteomes" id="UP000199289">
    <property type="component" value="Unassembled WGS sequence"/>
</dbReference>
<gene>
    <name evidence="1" type="ORF">DWB78_10625</name>
    <name evidence="2" type="ORF">SAMN05216278_0233</name>
</gene>
<evidence type="ECO:0000313" key="1">
    <source>
        <dbReference type="EMBL" id="RDI72131.1"/>
    </source>
</evidence>
<keyword evidence="4" id="KW-1185">Reference proteome</keyword>
<dbReference type="RefSeq" id="WP_092531689.1">
    <property type="nucleotide sequence ID" value="NZ_FNKQ01000001.1"/>
</dbReference>
<sequence>MRSAEETRWYAIGRHRFDGPDELDASLLLSLDADAERTSCLSGTDPEAIEKLLVRARNAGVDLSVSLYVDGQEVRIDSDGVIAVRKEA</sequence>
<evidence type="ECO:0000313" key="2">
    <source>
        <dbReference type="EMBL" id="SDQ07157.1"/>
    </source>
</evidence>
<evidence type="ECO:0008006" key="5">
    <source>
        <dbReference type="Google" id="ProtNLM"/>
    </source>
</evidence>
<accession>A0A1H0XW70</accession>
<evidence type="ECO:0000313" key="3">
    <source>
        <dbReference type="Proteomes" id="UP000199289"/>
    </source>
</evidence>
<evidence type="ECO:0000313" key="4">
    <source>
        <dbReference type="Proteomes" id="UP000255421"/>
    </source>
</evidence>
<dbReference type="Proteomes" id="UP000255421">
    <property type="component" value="Unassembled WGS sequence"/>
</dbReference>
<dbReference type="EMBL" id="QQST01000001">
    <property type="protein sequence ID" value="RDI72131.1"/>
    <property type="molecule type" value="Genomic_DNA"/>
</dbReference>
<reference evidence="2" key="2">
    <citation type="submission" date="2016-10" db="EMBL/GenBank/DDBJ databases">
        <authorList>
            <person name="de Groot N.N."/>
        </authorList>
    </citation>
    <scope>NUCLEOTIDE SEQUENCE [LARGE SCALE GENOMIC DNA]</scope>
    <source>
        <strain evidence="2">CGMCC 1.12397</strain>
    </source>
</reference>
<protein>
    <recommendedName>
        <fullName evidence="5">Halobacterial output domain-containing protein</fullName>
    </recommendedName>
</protein>
<reference evidence="3" key="1">
    <citation type="submission" date="2016-10" db="EMBL/GenBank/DDBJ databases">
        <authorList>
            <person name="Varghese N."/>
            <person name="Submissions S."/>
        </authorList>
    </citation>
    <scope>NUCLEOTIDE SEQUENCE [LARGE SCALE GENOMIC DNA]</scope>
    <source>
        <strain evidence="3">CGMCC 1.12397</strain>
    </source>
</reference>
<dbReference type="AlphaFoldDB" id="A0A1H0XW70"/>
<proteinExistence type="predicted"/>